<dbReference type="SUPFAM" id="SSF52058">
    <property type="entry name" value="L domain-like"/>
    <property type="match status" value="2"/>
</dbReference>
<dbReference type="InterPro" id="IPR032675">
    <property type="entry name" value="LRR_dom_sf"/>
</dbReference>
<dbReference type="Gene3D" id="3.80.10.10">
    <property type="entry name" value="Ribonuclease Inhibitor"/>
    <property type="match status" value="3"/>
</dbReference>
<keyword evidence="2" id="KW-0433">Leucine-rich repeat</keyword>
<evidence type="ECO:0000256" key="4">
    <source>
        <dbReference type="SAM" id="MobiDB-lite"/>
    </source>
</evidence>
<organism evidence="6">
    <name type="scientific">Micromonas pusilla (strain CCMP1545)</name>
    <name type="common">Picoplanktonic green alga</name>
    <dbReference type="NCBI Taxonomy" id="564608"/>
    <lineage>
        <taxon>Eukaryota</taxon>
        <taxon>Viridiplantae</taxon>
        <taxon>Chlorophyta</taxon>
        <taxon>Mamiellophyceae</taxon>
        <taxon>Mamiellales</taxon>
        <taxon>Mamiellaceae</taxon>
        <taxon>Micromonas</taxon>
    </lineage>
</organism>
<keyword evidence="3" id="KW-0677">Repeat</keyword>
<evidence type="ECO:0000313" key="5">
    <source>
        <dbReference type="EMBL" id="EEH55313.1"/>
    </source>
</evidence>
<dbReference type="OMA" id="WWERREL"/>
<evidence type="ECO:0000313" key="6">
    <source>
        <dbReference type="Proteomes" id="UP000001876"/>
    </source>
</evidence>
<dbReference type="Pfam" id="PF13855">
    <property type="entry name" value="LRR_8"/>
    <property type="match status" value="2"/>
</dbReference>
<accession>C1MYA7</accession>
<dbReference type="InterPro" id="IPR003591">
    <property type="entry name" value="Leu-rich_rpt_typical-subtyp"/>
</dbReference>
<feature type="region of interest" description="Disordered" evidence="4">
    <location>
        <begin position="116"/>
        <end position="151"/>
    </location>
</feature>
<dbReference type="eggNOG" id="KOG0472">
    <property type="taxonomic scope" value="Eukaryota"/>
</dbReference>
<dbReference type="InterPro" id="IPR001611">
    <property type="entry name" value="Leu-rich_rpt"/>
</dbReference>
<evidence type="ECO:0000256" key="1">
    <source>
        <dbReference type="ARBA" id="ARBA00004430"/>
    </source>
</evidence>
<dbReference type="STRING" id="564608.C1MYA7"/>
<dbReference type="PANTHER" id="PTHR48051">
    <property type="match status" value="1"/>
</dbReference>
<evidence type="ECO:0000256" key="2">
    <source>
        <dbReference type="ARBA" id="ARBA00022614"/>
    </source>
</evidence>
<keyword evidence="6" id="KW-1185">Reference proteome</keyword>
<gene>
    <name evidence="5" type="ORF">MICPUCDRAFT_59838</name>
</gene>
<feature type="region of interest" description="Disordered" evidence="4">
    <location>
        <begin position="1"/>
        <end position="37"/>
    </location>
</feature>
<dbReference type="GeneID" id="9685982"/>
<dbReference type="PROSITE" id="PS51450">
    <property type="entry name" value="LRR"/>
    <property type="match status" value="4"/>
</dbReference>
<protein>
    <submittedName>
        <fullName evidence="5">Predicted protein</fullName>
    </submittedName>
</protein>
<dbReference type="InterPro" id="IPR050216">
    <property type="entry name" value="LRR_domain-containing"/>
</dbReference>
<name>C1MYA7_MICPC</name>
<comment type="subcellular location">
    <subcellularLocation>
        <location evidence="1">Cytoplasm</location>
        <location evidence="1">Cytoskeleton</location>
        <location evidence="1">Cilium axoneme</location>
    </subcellularLocation>
</comment>
<dbReference type="Proteomes" id="UP000001876">
    <property type="component" value="Unassembled WGS sequence"/>
</dbReference>
<sequence>MSFGRAGVRAKDPYAVEPPPARSRHGPSPAALDRATRENLGGIDHLFAAAKSTGTLDIRTLPGASLRPSHAFNPRHRRLSTPSDAFQLHPDIASYDGTTATISGRALRRIPPRVFEDVASDGDGDDGADENANARGRRPPPKTISFDDARGDRDDGPAWWERRELASLDASRNQIDSLPDRIASLTALEKLDVSHNVLTSLPGLALERLPLRSLDASGNKIAELPLALPCETLARRRASWSSLFFRGVFFQTQLSPPLRKSHLHRASLLCDRRRNFASGVIKSSRRCRTTSARASGSRSSARRIAPSGARVPDSLARCHQLVSLDLSGNLLGAGLAPDLPDALATGLVNVRELNVSRNRLSSLPESLGAMRRLARLDCRENEIRELPASVEGCDSLAELYLGHNRLATIPDEIGFVASLRTLDVSNNALKELRPSLANVPLSLLDASGNDIVAVAPELGRCVTLRKLMLEGNPLKSIRYNILAGPTRELLAHLRSKLSDERDDVNAAAAAFGKVFIGADDAVVIASATHADRVAFEGGRGTLLLRDRGVERVPIEAWDIVATRVACVDLGLNGLKGDACGGGSNSDALATAVGKCKRLETLLLDGNDLSSWPLPHDNAPPLPLLEMSLANNARVGGAVQTRGVFSRASNMTRLDLSGVVIAARFVDDGLLGPLANLVELRWARGDLTRVPEDVYWMRKLRALALPDNRIGELRAEVSELTQLDELDLTNNDLPNLPAELGLVPLRALKVEGNMLRMIRRPILERGTQALLEYLREKLPSSRR</sequence>
<dbReference type="PANTHER" id="PTHR48051:SF46">
    <property type="entry name" value="LEUCINE RICH REPEAT-CONTAINING DOMAIN PROTEIN"/>
    <property type="match status" value="1"/>
</dbReference>
<dbReference type="RefSeq" id="XP_003060544.1">
    <property type="nucleotide sequence ID" value="XM_003060498.1"/>
</dbReference>
<evidence type="ECO:0000256" key="3">
    <source>
        <dbReference type="ARBA" id="ARBA00022737"/>
    </source>
</evidence>
<feature type="region of interest" description="Disordered" evidence="4">
    <location>
        <begin position="65"/>
        <end position="85"/>
    </location>
</feature>
<dbReference type="SMART" id="SM00369">
    <property type="entry name" value="LRR_TYP"/>
    <property type="match status" value="6"/>
</dbReference>
<dbReference type="KEGG" id="mpp:MICPUCDRAFT_59838"/>
<reference evidence="5 6" key="1">
    <citation type="journal article" date="2009" name="Science">
        <title>Green evolution and dynamic adaptations revealed by genomes of the marine picoeukaryotes Micromonas.</title>
        <authorList>
            <person name="Worden A.Z."/>
            <person name="Lee J.H."/>
            <person name="Mock T."/>
            <person name="Rouze P."/>
            <person name="Simmons M.P."/>
            <person name="Aerts A.L."/>
            <person name="Allen A.E."/>
            <person name="Cuvelier M.L."/>
            <person name="Derelle E."/>
            <person name="Everett M.V."/>
            <person name="Foulon E."/>
            <person name="Grimwood J."/>
            <person name="Gundlach H."/>
            <person name="Henrissat B."/>
            <person name="Napoli C."/>
            <person name="McDonald S.M."/>
            <person name="Parker M.S."/>
            <person name="Rombauts S."/>
            <person name="Salamov A."/>
            <person name="Von Dassow P."/>
            <person name="Badger J.H."/>
            <person name="Coutinho P.M."/>
            <person name="Demir E."/>
            <person name="Dubchak I."/>
            <person name="Gentemann C."/>
            <person name="Eikrem W."/>
            <person name="Gready J.E."/>
            <person name="John U."/>
            <person name="Lanier W."/>
            <person name="Lindquist E.A."/>
            <person name="Lucas S."/>
            <person name="Mayer K.F."/>
            <person name="Moreau H."/>
            <person name="Not F."/>
            <person name="Otillar R."/>
            <person name="Panaud O."/>
            <person name="Pangilinan J."/>
            <person name="Paulsen I."/>
            <person name="Piegu B."/>
            <person name="Poliakov A."/>
            <person name="Robbens S."/>
            <person name="Schmutz J."/>
            <person name="Toulza E."/>
            <person name="Wyss T."/>
            <person name="Zelensky A."/>
            <person name="Zhou K."/>
            <person name="Armbrust E.V."/>
            <person name="Bhattacharya D."/>
            <person name="Goodenough U.W."/>
            <person name="Van de Peer Y."/>
            <person name="Grigoriev I.V."/>
        </authorList>
    </citation>
    <scope>NUCLEOTIDE SEQUENCE [LARGE SCALE GENOMIC DNA]</scope>
    <source>
        <strain evidence="5 6">CCMP1545</strain>
    </source>
</reference>
<dbReference type="SMART" id="SM00364">
    <property type="entry name" value="LRR_BAC"/>
    <property type="match status" value="7"/>
</dbReference>
<dbReference type="AlphaFoldDB" id="C1MYA7"/>
<proteinExistence type="predicted"/>
<dbReference type="EMBL" id="GG663742">
    <property type="protein sequence ID" value="EEH55313.1"/>
    <property type="molecule type" value="Genomic_DNA"/>
</dbReference>
<dbReference type="GO" id="GO:0005930">
    <property type="term" value="C:axoneme"/>
    <property type="evidence" value="ECO:0007669"/>
    <property type="project" value="UniProtKB-SubCell"/>
</dbReference>
<dbReference type="OrthoDB" id="660555at2759"/>
<feature type="compositionally biased region" description="Acidic residues" evidence="4">
    <location>
        <begin position="118"/>
        <end position="129"/>
    </location>
</feature>